<comment type="similarity">
    <text evidence="2">Belongs to the AAA ATPase family. BCS1 subfamily.</text>
</comment>
<keyword evidence="9" id="KW-1185">Reference proteome</keyword>
<dbReference type="Pfam" id="PF14363">
    <property type="entry name" value="AAA_assoc"/>
    <property type="match status" value="1"/>
</dbReference>
<dbReference type="InterPro" id="IPR003959">
    <property type="entry name" value="ATPase_AAA_core"/>
</dbReference>
<dbReference type="KEGG" id="rcu:8279150"/>
<dbReference type="InParanoid" id="B9S6B7"/>
<evidence type="ECO:0000313" key="9">
    <source>
        <dbReference type="Proteomes" id="UP000008311"/>
    </source>
</evidence>
<dbReference type="GO" id="GO:0005524">
    <property type="term" value="F:ATP binding"/>
    <property type="evidence" value="ECO:0007669"/>
    <property type="project" value="UniProtKB-KW"/>
</dbReference>
<dbReference type="FunCoup" id="B9S6B7">
    <property type="interactions" value="1177"/>
</dbReference>
<dbReference type="PANTHER" id="PTHR23070">
    <property type="entry name" value="BCS1 AAA-TYPE ATPASE"/>
    <property type="match status" value="1"/>
</dbReference>
<proteinExistence type="inferred from homology"/>
<evidence type="ECO:0000256" key="1">
    <source>
        <dbReference type="ARBA" id="ARBA00001946"/>
    </source>
</evidence>
<evidence type="ECO:0000313" key="8">
    <source>
        <dbReference type="EMBL" id="EEF40807.1"/>
    </source>
</evidence>
<dbReference type="GO" id="GO:0006950">
    <property type="term" value="P:response to stress"/>
    <property type="evidence" value="ECO:0007669"/>
    <property type="project" value="UniProtKB-ARBA"/>
</dbReference>
<dbReference type="Proteomes" id="UP000008311">
    <property type="component" value="Unassembled WGS sequence"/>
</dbReference>
<dbReference type="CDD" id="cd19510">
    <property type="entry name" value="RecA-like_BCS1"/>
    <property type="match status" value="1"/>
</dbReference>
<keyword evidence="3" id="KW-0378">Hydrolase</keyword>
<keyword evidence="6" id="KW-0067">ATP-binding</keyword>
<dbReference type="EMBL" id="EQ973879">
    <property type="protein sequence ID" value="EEF40807.1"/>
    <property type="molecule type" value="Genomic_DNA"/>
</dbReference>
<reference evidence="9" key="1">
    <citation type="journal article" date="2010" name="Nat. Biotechnol.">
        <title>Draft genome sequence of the oilseed species Ricinus communis.</title>
        <authorList>
            <person name="Chan A.P."/>
            <person name="Crabtree J."/>
            <person name="Zhao Q."/>
            <person name="Lorenzi H."/>
            <person name="Orvis J."/>
            <person name="Puiu D."/>
            <person name="Melake-Berhan A."/>
            <person name="Jones K.M."/>
            <person name="Redman J."/>
            <person name="Chen G."/>
            <person name="Cahoon E.B."/>
            <person name="Gedil M."/>
            <person name="Stanke M."/>
            <person name="Haas B.J."/>
            <person name="Wortman J.R."/>
            <person name="Fraser-Liggett C.M."/>
            <person name="Ravel J."/>
            <person name="Rabinowicz P.D."/>
        </authorList>
    </citation>
    <scope>NUCLEOTIDE SEQUENCE [LARGE SCALE GENOMIC DNA]</scope>
    <source>
        <strain evidence="9">cv. Hale</strain>
    </source>
</reference>
<dbReference type="Gene3D" id="6.10.280.40">
    <property type="match status" value="1"/>
</dbReference>
<dbReference type="InterPro" id="IPR050747">
    <property type="entry name" value="Mitochondrial_chaperone_BCS1"/>
</dbReference>
<accession>B9S6B7</accession>
<gene>
    <name evidence="8" type="ORF">RCOM_0534830</name>
</gene>
<dbReference type="SUPFAM" id="SSF52540">
    <property type="entry name" value="P-loop containing nucleoside triphosphate hydrolases"/>
    <property type="match status" value="1"/>
</dbReference>
<organism evidence="8 9">
    <name type="scientific">Ricinus communis</name>
    <name type="common">Castor bean</name>
    <dbReference type="NCBI Taxonomy" id="3988"/>
    <lineage>
        <taxon>Eukaryota</taxon>
        <taxon>Viridiplantae</taxon>
        <taxon>Streptophyta</taxon>
        <taxon>Embryophyta</taxon>
        <taxon>Tracheophyta</taxon>
        <taxon>Spermatophyta</taxon>
        <taxon>Magnoliopsida</taxon>
        <taxon>eudicotyledons</taxon>
        <taxon>Gunneridae</taxon>
        <taxon>Pentapetalae</taxon>
        <taxon>rosids</taxon>
        <taxon>fabids</taxon>
        <taxon>Malpighiales</taxon>
        <taxon>Euphorbiaceae</taxon>
        <taxon>Acalyphoideae</taxon>
        <taxon>Acalypheae</taxon>
        <taxon>Ricinus</taxon>
    </lineage>
</organism>
<name>B9S6B7_RICCO</name>
<keyword evidence="4" id="KW-0460">Magnesium</keyword>
<evidence type="ECO:0000256" key="4">
    <source>
        <dbReference type="ARBA" id="ARBA00022842"/>
    </source>
</evidence>
<dbReference type="GO" id="GO:0016887">
    <property type="term" value="F:ATP hydrolysis activity"/>
    <property type="evidence" value="ECO:0007669"/>
    <property type="project" value="InterPro"/>
</dbReference>
<sequence>MATPPNETNLATAKTVLSTAASVAATVMLARSVAQDILPYEFHDYFLFNIRKILGRFSSQITMVVDEFDGFVHNQIYEAAETYLASNISPSTRRFKVSKPEKEKNLTVKMEGNEEIIDVYRGVKFKWIFVCSQVESRNLHHPFDHNATLRSEVRSFEVSFPKKHKEMALESYLPHIVREAESMVQEKKTLRIFSVDYDNIYGNLADAWKPVNLDHPATFQTLALDAQLKGTILEDLERFVKRKDYYRKVGKAWKRGYLLYGPPGTGKSSLIAAMANYLKFDIYDLELTELRCNSELRKLLIATANRSILVVEDIDCTIEFQDRLAEANAAEFHAHYPPQKQVTLSGLLNFIDGLWSSCGDERIIIFTTNHKEKLDPALLRPGRMDVHVHMSYCTPCGFRLLAANYLGIKDHHLFGRIEDLILTAQVTPAEVAEQLLRSDELETVLSELIQFLEVRKKEITEQEKADQKELRVDEKEARVEIKVIVLKTRKLMMMMKKGFSVYWVPSNIQFQFYQTVELKTTTCFFLSI</sequence>
<dbReference type="InterPro" id="IPR025753">
    <property type="entry name" value="AAA_N_dom"/>
</dbReference>
<dbReference type="PROSITE" id="PS00674">
    <property type="entry name" value="AAA"/>
    <property type="match status" value="1"/>
</dbReference>
<evidence type="ECO:0000256" key="2">
    <source>
        <dbReference type="ARBA" id="ARBA00007448"/>
    </source>
</evidence>
<dbReference type="InterPro" id="IPR027417">
    <property type="entry name" value="P-loop_NTPase"/>
</dbReference>
<dbReference type="Pfam" id="PF25568">
    <property type="entry name" value="AAA_lid_At3g28540"/>
    <property type="match status" value="1"/>
</dbReference>
<dbReference type="AlphaFoldDB" id="B9S6B7"/>
<dbReference type="InterPro" id="IPR058017">
    <property type="entry name" value="At3g28540-like_C"/>
</dbReference>
<evidence type="ECO:0000256" key="5">
    <source>
        <dbReference type="ARBA" id="ARBA00049360"/>
    </source>
</evidence>
<keyword evidence="6" id="KW-0547">Nucleotide-binding</keyword>
<evidence type="ECO:0000259" key="7">
    <source>
        <dbReference type="SMART" id="SM00382"/>
    </source>
</evidence>
<feature type="domain" description="AAA+ ATPase" evidence="7">
    <location>
        <begin position="253"/>
        <end position="394"/>
    </location>
</feature>
<comment type="cofactor">
    <cofactor evidence="1">
        <name>Mg(2+)</name>
        <dbReference type="ChEBI" id="CHEBI:18420"/>
    </cofactor>
</comment>
<dbReference type="OrthoDB" id="10251412at2759"/>
<evidence type="ECO:0000256" key="6">
    <source>
        <dbReference type="RuleBase" id="RU003651"/>
    </source>
</evidence>
<dbReference type="InterPro" id="IPR003960">
    <property type="entry name" value="ATPase_AAA_CS"/>
</dbReference>
<dbReference type="eggNOG" id="KOG0743">
    <property type="taxonomic scope" value="Eukaryota"/>
</dbReference>
<dbReference type="Pfam" id="PF00004">
    <property type="entry name" value="AAA"/>
    <property type="match status" value="1"/>
</dbReference>
<protein>
    <submittedName>
        <fullName evidence="8">ATP binding protein, putative</fullName>
    </submittedName>
</protein>
<comment type="catalytic activity">
    <reaction evidence="5">
        <text>ATP + H2O = ADP + phosphate + H(+)</text>
        <dbReference type="Rhea" id="RHEA:13065"/>
        <dbReference type="ChEBI" id="CHEBI:15377"/>
        <dbReference type="ChEBI" id="CHEBI:15378"/>
        <dbReference type="ChEBI" id="CHEBI:30616"/>
        <dbReference type="ChEBI" id="CHEBI:43474"/>
        <dbReference type="ChEBI" id="CHEBI:456216"/>
    </reaction>
</comment>
<dbReference type="InterPro" id="IPR003593">
    <property type="entry name" value="AAA+_ATPase"/>
</dbReference>
<dbReference type="STRING" id="3988.B9S6B7"/>
<evidence type="ECO:0000256" key="3">
    <source>
        <dbReference type="ARBA" id="ARBA00022801"/>
    </source>
</evidence>
<dbReference type="Gene3D" id="3.40.50.300">
    <property type="entry name" value="P-loop containing nucleotide triphosphate hydrolases"/>
    <property type="match status" value="1"/>
</dbReference>
<dbReference type="SMART" id="SM00382">
    <property type="entry name" value="AAA"/>
    <property type="match status" value="1"/>
</dbReference>